<feature type="domain" description="ABC transmembrane type-1" evidence="14">
    <location>
        <begin position="911"/>
        <end position="1191"/>
    </location>
</feature>
<keyword evidence="16" id="KW-1185">Reference proteome</keyword>
<keyword evidence="6" id="KW-0547">Nucleotide-binding</keyword>
<dbReference type="PANTHER" id="PTHR24223">
    <property type="entry name" value="ATP-BINDING CASSETTE SUB-FAMILY C"/>
    <property type="match status" value="1"/>
</dbReference>
<name>A0A5N6UER6_ASPTM</name>
<gene>
    <name evidence="15" type="ORF">BDV40DRAFT_279278</name>
</gene>
<dbReference type="InterPro" id="IPR050173">
    <property type="entry name" value="ABC_transporter_C-like"/>
</dbReference>
<evidence type="ECO:0000256" key="4">
    <source>
        <dbReference type="ARBA" id="ARBA00022475"/>
    </source>
</evidence>
<feature type="transmembrane region" description="Helical" evidence="12">
    <location>
        <begin position="950"/>
        <end position="976"/>
    </location>
</feature>
<evidence type="ECO:0000256" key="2">
    <source>
        <dbReference type="ARBA" id="ARBA00009726"/>
    </source>
</evidence>
<dbReference type="CDD" id="cd18579">
    <property type="entry name" value="ABC_6TM_ABCC_D1"/>
    <property type="match status" value="1"/>
</dbReference>
<evidence type="ECO:0000259" key="14">
    <source>
        <dbReference type="PROSITE" id="PS50929"/>
    </source>
</evidence>
<evidence type="ECO:0000256" key="1">
    <source>
        <dbReference type="ARBA" id="ARBA00004651"/>
    </source>
</evidence>
<evidence type="ECO:0000256" key="8">
    <source>
        <dbReference type="ARBA" id="ARBA00022989"/>
    </source>
</evidence>
<feature type="transmembrane region" description="Helical" evidence="12">
    <location>
        <begin position="312"/>
        <end position="333"/>
    </location>
</feature>
<feature type="transmembrane region" description="Helical" evidence="12">
    <location>
        <begin position="1022"/>
        <end position="1043"/>
    </location>
</feature>
<dbReference type="EMBL" id="ML738735">
    <property type="protein sequence ID" value="KAE8157078.1"/>
    <property type="molecule type" value="Genomic_DNA"/>
</dbReference>
<keyword evidence="10" id="KW-0325">Glycoprotein</keyword>
<dbReference type="InterPro" id="IPR003439">
    <property type="entry name" value="ABC_transporter-like_ATP-bd"/>
</dbReference>
<feature type="transmembrane region" description="Helical" evidence="12">
    <location>
        <begin position="537"/>
        <end position="563"/>
    </location>
</feature>
<dbReference type="Gene3D" id="1.20.1560.10">
    <property type="entry name" value="ABC transporter type 1, transmembrane domain"/>
    <property type="match status" value="2"/>
</dbReference>
<evidence type="ECO:0000313" key="16">
    <source>
        <dbReference type="Proteomes" id="UP000326950"/>
    </source>
</evidence>
<dbReference type="FunFam" id="3.40.50.300:FF:001854">
    <property type="entry name" value="ABC multidrug transporter (Eurofung)"/>
    <property type="match status" value="1"/>
</dbReference>
<evidence type="ECO:0000256" key="12">
    <source>
        <dbReference type="SAM" id="Phobius"/>
    </source>
</evidence>
<comment type="similarity">
    <text evidence="2">Belongs to the ABC transporter superfamily. ABCC family. Conjugate transporter (TC 3.A.1.208) subfamily.</text>
</comment>
<evidence type="ECO:0000256" key="11">
    <source>
        <dbReference type="SAM" id="MobiDB-lite"/>
    </source>
</evidence>
<dbReference type="InterPro" id="IPR036640">
    <property type="entry name" value="ABC1_TM_sf"/>
</dbReference>
<dbReference type="FunFam" id="3.40.50.300:FF:000838">
    <property type="entry name" value="ABC multidrug transporter (Eurofung)"/>
    <property type="match status" value="1"/>
</dbReference>
<reference evidence="15 16" key="1">
    <citation type="submission" date="2019-04" db="EMBL/GenBank/DDBJ databases">
        <title>Friends and foes A comparative genomics study of 23 Aspergillus species from section Flavi.</title>
        <authorList>
            <consortium name="DOE Joint Genome Institute"/>
            <person name="Kjaerbolling I."/>
            <person name="Vesth T."/>
            <person name="Frisvad J.C."/>
            <person name="Nybo J.L."/>
            <person name="Theobald S."/>
            <person name="Kildgaard S."/>
            <person name="Isbrandt T."/>
            <person name="Kuo A."/>
            <person name="Sato A."/>
            <person name="Lyhne E.K."/>
            <person name="Kogle M.E."/>
            <person name="Wiebenga A."/>
            <person name="Kun R.S."/>
            <person name="Lubbers R.J."/>
            <person name="Makela M.R."/>
            <person name="Barry K."/>
            <person name="Chovatia M."/>
            <person name="Clum A."/>
            <person name="Daum C."/>
            <person name="Haridas S."/>
            <person name="He G."/>
            <person name="LaButti K."/>
            <person name="Lipzen A."/>
            <person name="Mondo S."/>
            <person name="Riley R."/>
            <person name="Salamov A."/>
            <person name="Simmons B.A."/>
            <person name="Magnuson J.K."/>
            <person name="Henrissat B."/>
            <person name="Mortensen U.H."/>
            <person name="Larsen T.O."/>
            <person name="Devries R.P."/>
            <person name="Grigoriev I.V."/>
            <person name="Machida M."/>
            <person name="Baker S.E."/>
            <person name="Andersen M.R."/>
        </authorList>
    </citation>
    <scope>NUCLEOTIDE SEQUENCE [LARGE SCALE GENOMIC DNA]</scope>
    <source>
        <strain evidence="15 16">CBS 117626</strain>
    </source>
</reference>
<dbReference type="PROSITE" id="PS50929">
    <property type="entry name" value="ABC_TM1F"/>
    <property type="match status" value="2"/>
</dbReference>
<evidence type="ECO:0000256" key="10">
    <source>
        <dbReference type="ARBA" id="ARBA00023180"/>
    </source>
</evidence>
<dbReference type="InterPro" id="IPR044746">
    <property type="entry name" value="ABCC_6TM_D1"/>
</dbReference>
<keyword evidence="5 12" id="KW-0812">Transmembrane</keyword>
<dbReference type="InterPro" id="IPR003593">
    <property type="entry name" value="AAA+_ATPase"/>
</dbReference>
<keyword evidence="8 12" id="KW-1133">Transmembrane helix</keyword>
<feature type="transmembrane region" description="Helical" evidence="12">
    <location>
        <begin position="491"/>
        <end position="517"/>
    </location>
</feature>
<dbReference type="Pfam" id="PF00664">
    <property type="entry name" value="ABC_membrane"/>
    <property type="match status" value="1"/>
</dbReference>
<feature type="transmembrane region" description="Helical" evidence="12">
    <location>
        <begin position="1133"/>
        <end position="1156"/>
    </location>
</feature>
<dbReference type="GO" id="GO:0005886">
    <property type="term" value="C:plasma membrane"/>
    <property type="evidence" value="ECO:0007669"/>
    <property type="project" value="UniProtKB-SubCell"/>
</dbReference>
<feature type="transmembrane region" description="Helical" evidence="12">
    <location>
        <begin position="68"/>
        <end position="94"/>
    </location>
</feature>
<feature type="transmembrane region" description="Helical" evidence="12">
    <location>
        <begin position="38"/>
        <end position="56"/>
    </location>
</feature>
<feature type="transmembrane region" description="Helical" evidence="12">
    <location>
        <begin position="161"/>
        <end position="182"/>
    </location>
</feature>
<dbReference type="CDD" id="cd18580">
    <property type="entry name" value="ABC_6TM_ABCC_D2"/>
    <property type="match status" value="1"/>
</dbReference>
<evidence type="ECO:0000256" key="6">
    <source>
        <dbReference type="ARBA" id="ARBA00022741"/>
    </source>
</evidence>
<dbReference type="PROSITE" id="PS00211">
    <property type="entry name" value="ABC_TRANSPORTER_1"/>
    <property type="match status" value="2"/>
</dbReference>
<accession>A0A5N6UER6</accession>
<proteinExistence type="inferred from homology"/>
<feature type="transmembrane region" description="Helical" evidence="12">
    <location>
        <begin position="132"/>
        <end position="149"/>
    </location>
</feature>
<dbReference type="Pfam" id="PF00005">
    <property type="entry name" value="ABC_tran"/>
    <property type="match status" value="2"/>
</dbReference>
<keyword evidence="7" id="KW-0067">ATP-binding</keyword>
<evidence type="ECO:0000256" key="7">
    <source>
        <dbReference type="ARBA" id="ARBA00022840"/>
    </source>
</evidence>
<dbReference type="CDD" id="cd03250">
    <property type="entry name" value="ABCC_MRP_domain1"/>
    <property type="match status" value="1"/>
</dbReference>
<evidence type="ECO:0000259" key="13">
    <source>
        <dbReference type="PROSITE" id="PS50893"/>
    </source>
</evidence>
<dbReference type="PANTHER" id="PTHR24223:SF269">
    <property type="entry name" value="ABC MULTIDRUG TRANSPORTER (EUROFUNG)-RELATED"/>
    <property type="match status" value="1"/>
</dbReference>
<feature type="transmembrane region" description="Helical" evidence="12">
    <location>
        <begin position="1049"/>
        <end position="1069"/>
    </location>
</feature>
<comment type="subcellular location">
    <subcellularLocation>
        <location evidence="1">Cell membrane</location>
        <topology evidence="1">Multi-pass membrane protein</topology>
    </subcellularLocation>
</comment>
<feature type="domain" description="ABC transporter" evidence="13">
    <location>
        <begin position="626"/>
        <end position="853"/>
    </location>
</feature>
<feature type="transmembrane region" description="Helical" evidence="12">
    <location>
        <begin position="905"/>
        <end position="930"/>
    </location>
</feature>
<dbReference type="FunFam" id="1.20.1560.10:FF:000055">
    <property type="entry name" value="ABC multidrug transporter (Eurofung)"/>
    <property type="match status" value="1"/>
</dbReference>
<dbReference type="SUPFAM" id="SSF52540">
    <property type="entry name" value="P-loop containing nucleoside triphosphate hydrolases"/>
    <property type="match status" value="2"/>
</dbReference>
<dbReference type="OrthoDB" id="6500128at2759"/>
<evidence type="ECO:0000256" key="9">
    <source>
        <dbReference type="ARBA" id="ARBA00023136"/>
    </source>
</evidence>
<keyword evidence="9 12" id="KW-0472">Membrane</keyword>
<dbReference type="SUPFAM" id="SSF90123">
    <property type="entry name" value="ABC transporter transmembrane region"/>
    <property type="match status" value="2"/>
</dbReference>
<dbReference type="InterPro" id="IPR027417">
    <property type="entry name" value="P-loop_NTPase"/>
</dbReference>
<dbReference type="Gene3D" id="3.40.50.300">
    <property type="entry name" value="P-loop containing nucleotide triphosphate hydrolases"/>
    <property type="match status" value="2"/>
</dbReference>
<feature type="domain" description="ABC transmembrane type-1" evidence="14">
    <location>
        <begin position="280"/>
        <end position="556"/>
    </location>
</feature>
<dbReference type="FunFam" id="1.20.1560.10:FF:000066">
    <property type="entry name" value="ABC multidrug transporter (Eurofung)"/>
    <property type="match status" value="1"/>
</dbReference>
<feature type="region of interest" description="Disordered" evidence="11">
    <location>
        <begin position="859"/>
        <end position="888"/>
    </location>
</feature>
<dbReference type="SMART" id="SM00382">
    <property type="entry name" value="AAA"/>
    <property type="match status" value="2"/>
</dbReference>
<sequence length="1466" mass="161502">MVVHSDFLACQRDDNSFRIPVRSCRDGFDFSLLFEETILEILPLGLILIVATYRLYQLFRKQRKVVTSWLLWAKLATWALLAILHLILIALWALPTANRTQASVAANAVLTVGTLFLGFLSYAEHNYSVRPSLLLGIYLSITLLFDIAKTRTLWLRELAEINRIIAILTSVAVGVKALLLLLETVEKRRILKNVFAKYPPEATGGIFNRFFFWWLNPLFKTGFSKLLSVGDLYTLDMQLTSKTLHSSLETMWNNGNKNSLLLVTLRTFKWQLLSAVLPRACLAALNICQPLLLHRSLSFSVEPETNATTNIGYGLIGAYILVYLGMAVTMGQYQHMTYRAITMVRGAVISMVYRKATTLSVEDADPASSLTLMSADIERIVQGWQTIHDIWGNALEIGIAIFLLEQQLGVAAVVAVGVAVVALAGSLVSLAFVMARQAMWLEAIERRISSTTSMLASMKGIKMLGLSDLLMTCIHNLRLDELSISRNFRKLLVWNMAFAWTTRIFAPIFAFGAFVGISHKNGNDAALNTSTTYTSLSLFALLADPLLNLVMALMTFFGSVGSFQRIQEFLEKKGHVDSRDKSQPLQLGPIQESKQLAFVEDSETLTDESSLAKSEKGPTALSEDMVTIKNGAFGWDTQKEPLLKSLTITIPRHTFTMLVGPSGCGKSTLLKAILGEVPCLNGTISLASERIAYCDQTPWHMNGSIKQSIVAMSGLDEDWYLSVIGACALVEDFKQLPRGDQTIIGSKGIALSGGQSQRIALARAVYARKDIIVLDDVFSSLDATTEEYIFQSLIGTHGLLRSIGSTVLLSSSSVKRVPFADHIIVLGNEGHVMEQGSFKALDLAGGYISSFSLGLPEQNSAAEKPSNSAKSEVQVSSVEQDEGGDVESPGAGGDISIYLYYVKSIGWLPTLIFIIAITGFVFCISFPSIWMNWWASSNEAEPGKHTGYYLGIYAMLGAVGMLCLIVGCWQMIITMVPRSGENFHRKLLSTVLSAPMLYFSKTDSGAILNRFSQDLQLIDMELPVAAINTFVTFILCICQMVFIGIASKYAAISFPAVILAVYCIQKIYLRTSRQLRFLDLEAKAPLYSHFADCLGGLVTLRAFGWQQAMEEKNHELLDYSQRPFYLLYAIQRWLTLTLDLVVAGIAVLLIVLVVVLRGSMSAGYVGVALLNVILFSQSIKLLVTFWTNLETHIGSILRVKMFSEDVPSENLPTENDNLPPDWPSQGNLIFDSISAEYRPSEPVLSDVSLTIQAGEKVGICGRTGSGKTSLLMSVFRMVELSSGSIRIDGVDISKVPRQEVRSRINGVAQSPLLIRGSVRQNIDPTGCHTDKSIMEALRTVQLSSKVQDNGGLSTEVDELFLSHGQKQLFCLARAILRQGNILVLDEATSSVDTVTDEIMQQVIREKFSNHTILTVAHKLETILDYDKIIVLDAGRIVESGSPYALLASDTSHFSKLYASSMMEEAE</sequence>
<dbReference type="CDD" id="cd03244">
    <property type="entry name" value="ABCC_MRP_domain2"/>
    <property type="match status" value="1"/>
</dbReference>
<evidence type="ECO:0000256" key="3">
    <source>
        <dbReference type="ARBA" id="ARBA00022448"/>
    </source>
</evidence>
<feature type="transmembrane region" description="Helical" evidence="12">
    <location>
        <begin position="100"/>
        <end position="120"/>
    </location>
</feature>
<keyword evidence="15" id="KW-0378">Hydrolase</keyword>
<feature type="transmembrane region" description="Helical" evidence="12">
    <location>
        <begin position="408"/>
        <end position="433"/>
    </location>
</feature>
<dbReference type="GO" id="GO:0016887">
    <property type="term" value="F:ATP hydrolysis activity"/>
    <property type="evidence" value="ECO:0007669"/>
    <property type="project" value="InterPro"/>
</dbReference>
<dbReference type="GO" id="GO:0005524">
    <property type="term" value="F:ATP binding"/>
    <property type="evidence" value="ECO:0007669"/>
    <property type="project" value="UniProtKB-KW"/>
</dbReference>
<dbReference type="PROSITE" id="PS50893">
    <property type="entry name" value="ABC_TRANSPORTER_2"/>
    <property type="match status" value="2"/>
</dbReference>
<dbReference type="InterPro" id="IPR044726">
    <property type="entry name" value="ABCC_6TM_D2"/>
</dbReference>
<organism evidence="15 16">
    <name type="scientific">Aspergillus tamarii</name>
    <dbReference type="NCBI Taxonomy" id="41984"/>
    <lineage>
        <taxon>Eukaryota</taxon>
        <taxon>Fungi</taxon>
        <taxon>Dikarya</taxon>
        <taxon>Ascomycota</taxon>
        <taxon>Pezizomycotina</taxon>
        <taxon>Eurotiomycetes</taxon>
        <taxon>Eurotiomycetidae</taxon>
        <taxon>Eurotiales</taxon>
        <taxon>Aspergillaceae</taxon>
        <taxon>Aspergillus</taxon>
        <taxon>Aspergillus subgen. Circumdati</taxon>
    </lineage>
</organism>
<dbReference type="GO" id="GO:0140359">
    <property type="term" value="F:ABC-type transporter activity"/>
    <property type="evidence" value="ECO:0007669"/>
    <property type="project" value="InterPro"/>
</dbReference>
<keyword evidence="3" id="KW-0813">Transport</keyword>
<feature type="domain" description="ABC transporter" evidence="13">
    <location>
        <begin position="1228"/>
        <end position="1458"/>
    </location>
</feature>
<dbReference type="Pfam" id="PF24357">
    <property type="entry name" value="TMD0_ABC"/>
    <property type="match status" value="1"/>
</dbReference>
<dbReference type="InterPro" id="IPR056227">
    <property type="entry name" value="TMD0_ABC"/>
</dbReference>
<protein>
    <submittedName>
        <fullName evidence="15">P-loop containing nucleoside triphosphate hydrolase protein</fullName>
    </submittedName>
</protein>
<keyword evidence="4" id="KW-1003">Cell membrane</keyword>
<evidence type="ECO:0000256" key="5">
    <source>
        <dbReference type="ARBA" id="ARBA00022692"/>
    </source>
</evidence>
<feature type="compositionally biased region" description="Polar residues" evidence="11">
    <location>
        <begin position="859"/>
        <end position="878"/>
    </location>
</feature>
<dbReference type="InterPro" id="IPR017871">
    <property type="entry name" value="ABC_transporter-like_CS"/>
</dbReference>
<evidence type="ECO:0000313" key="15">
    <source>
        <dbReference type="EMBL" id="KAE8157078.1"/>
    </source>
</evidence>
<dbReference type="Proteomes" id="UP000326950">
    <property type="component" value="Unassembled WGS sequence"/>
</dbReference>
<dbReference type="InterPro" id="IPR011527">
    <property type="entry name" value="ABC1_TM_dom"/>
</dbReference>